<organism evidence="9 10">
    <name type="scientific">Candidatus Cryptobacteroides faecipullorum</name>
    <dbReference type="NCBI Taxonomy" id="2840764"/>
    <lineage>
        <taxon>Bacteria</taxon>
        <taxon>Pseudomonadati</taxon>
        <taxon>Bacteroidota</taxon>
        <taxon>Bacteroidia</taxon>
        <taxon>Bacteroidales</taxon>
        <taxon>Candidatus Cryptobacteroides</taxon>
    </lineage>
</organism>
<evidence type="ECO:0000256" key="1">
    <source>
        <dbReference type="ARBA" id="ARBA00004571"/>
    </source>
</evidence>
<keyword evidence="3 7" id="KW-1134">Transmembrane beta strand</keyword>
<evidence type="ECO:0000313" key="9">
    <source>
        <dbReference type="EMBL" id="MBO8467489.1"/>
    </source>
</evidence>
<keyword evidence="6 7" id="KW-0998">Cell outer membrane</keyword>
<sequence>MRPLLKLICLAVTLLLSTGNIFLLNAQEKTVSIHAQNVPISEVLDEIEKQTGYMFVYNSNEIDLERRINADIQNGTMAAVLKAVLEGTDITYAQHGQNIMLMLKKDSAQTGTSLNPVRGTVMDTDGNPIIGAGVVIKGTTTGAVTDLDGRFSFQGGESGTLTVSYIGYKDEEVQYTNKRELFIVMKEDSELLDEVVVVGFGTQKKESVIGAIQSVKAADLMTPSTNLTSTFAGRIAGIVSVQSSGEPGADGANFWIRGVSTFASGSAQNALILIDGTEASTYDLNSLAPETIESFSVLKDATATALYGSRGANGVLLITTKSGNIGKPRINVRVESKMSMPTQVPELADGVQFMTMFNEAIEARTPGATPQFTQAQIEGTRAGANPYLYPNVNWYDAIFKDVTWNQSANINVSGGSKDTDYFVSATFNNDTGLINETPENELKNNIHNIRYSFQSNVNTKITPTTRLGVKLNVQIQDYKGPGSSTDYIFERVMWAQPVYFPIKYPQIPGTNYIAWGNRSGGPQNNRYPNPYAELASSIREMFRITTMATVNLDQDLRFITPGLSFKGLFSMKHFANTEITRSNVPYYFEVDPATVDYVNGTYDLKAVNNDGSNAYSFSRSTTGDRLFNFNFSLNYQRLFKGKHDVSAQLIYLQRGIYSSNPGSYNTSLGERNQGISGRFTYDFDKRYFVELNFGYNGSDNFNDGHRFGFFPSYAAGYIISNEKFFEPLKKVVSLLKIRGSYGLVGNSYSDVRFPGYTTVNMNGGKYAFGESMTGTNAGAIITKYGNENATWEIAKKTDIGLELGLFDNKVLLIADYFYEDRDNILMTRRTLSPTIGIGNANPVANIGRVKNQGIDMSLEYNHAISKDLVLSVKGNLTYAVNEVLEKDEPHYAWDYQYEKGGPMNRIGPAYVALGLFKDQEDVDSSPSQSAIMPNVMPGDIKYADLNNDGVINEYDRTYIGNPTIPQLVYGFGASVQYKNWDFSIFFQGIDKVSIYMQDIYPFGTYHKNVLGFVADSYWSESDPDPNATFPRLAHTVGFENNQQLSTYWLRNGAFLRLKNAEIGYTYKFMRAYLSGSNLLTFSAFKYWDPEIGGGNGLSYPLQRVVSLGLQFKF</sequence>
<dbReference type="AlphaFoldDB" id="A0A9D9I7L8"/>
<name>A0A9D9I7L8_9BACT</name>
<keyword evidence="9" id="KW-0675">Receptor</keyword>
<evidence type="ECO:0000259" key="8">
    <source>
        <dbReference type="SMART" id="SM00965"/>
    </source>
</evidence>
<dbReference type="InterPro" id="IPR037066">
    <property type="entry name" value="Plug_dom_sf"/>
</dbReference>
<dbReference type="EMBL" id="JADIMH010000039">
    <property type="protein sequence ID" value="MBO8467489.1"/>
    <property type="molecule type" value="Genomic_DNA"/>
</dbReference>
<dbReference type="PROSITE" id="PS52016">
    <property type="entry name" value="TONB_DEPENDENT_REC_3"/>
    <property type="match status" value="1"/>
</dbReference>
<evidence type="ECO:0000256" key="5">
    <source>
        <dbReference type="ARBA" id="ARBA00023136"/>
    </source>
</evidence>
<dbReference type="FunFam" id="2.170.130.10:FF:000003">
    <property type="entry name" value="SusC/RagA family TonB-linked outer membrane protein"/>
    <property type="match status" value="1"/>
</dbReference>
<dbReference type="Proteomes" id="UP000823660">
    <property type="component" value="Unassembled WGS sequence"/>
</dbReference>
<keyword evidence="2 7" id="KW-0813">Transport</keyword>
<comment type="caution">
    <text evidence="9">The sequence shown here is derived from an EMBL/GenBank/DDBJ whole genome shotgun (WGS) entry which is preliminary data.</text>
</comment>
<reference evidence="9" key="2">
    <citation type="journal article" date="2021" name="PeerJ">
        <title>Extensive microbial diversity within the chicken gut microbiome revealed by metagenomics and culture.</title>
        <authorList>
            <person name="Gilroy R."/>
            <person name="Ravi A."/>
            <person name="Getino M."/>
            <person name="Pursley I."/>
            <person name="Horton D.L."/>
            <person name="Alikhan N.F."/>
            <person name="Baker D."/>
            <person name="Gharbi K."/>
            <person name="Hall N."/>
            <person name="Watson M."/>
            <person name="Adriaenssens E.M."/>
            <person name="Foster-Nyarko E."/>
            <person name="Jarju S."/>
            <person name="Secka A."/>
            <person name="Antonio M."/>
            <person name="Oren A."/>
            <person name="Chaudhuri R.R."/>
            <person name="La Ragione R."/>
            <person name="Hildebrand F."/>
            <person name="Pallen M.J."/>
        </authorList>
    </citation>
    <scope>NUCLEOTIDE SEQUENCE</scope>
    <source>
        <strain evidence="9">B1-15692</strain>
    </source>
</reference>
<comment type="similarity">
    <text evidence="7">Belongs to the TonB-dependent receptor family.</text>
</comment>
<keyword evidence="4 7" id="KW-0812">Transmembrane</keyword>
<dbReference type="InterPro" id="IPR012910">
    <property type="entry name" value="Plug_dom"/>
</dbReference>
<dbReference type="InterPro" id="IPR023997">
    <property type="entry name" value="TonB-dep_OMP_SusC/RagA_CS"/>
</dbReference>
<proteinExistence type="inferred from homology"/>
<dbReference type="InterPro" id="IPR011662">
    <property type="entry name" value="Secretin/TonB_short_N"/>
</dbReference>
<reference evidence="9" key="1">
    <citation type="submission" date="2020-10" db="EMBL/GenBank/DDBJ databases">
        <authorList>
            <person name="Gilroy R."/>
        </authorList>
    </citation>
    <scope>NUCLEOTIDE SEQUENCE</scope>
    <source>
        <strain evidence="9">B1-15692</strain>
    </source>
</reference>
<dbReference type="Gene3D" id="2.60.40.1120">
    <property type="entry name" value="Carboxypeptidase-like, regulatory domain"/>
    <property type="match status" value="1"/>
</dbReference>
<dbReference type="Gene3D" id="2.40.170.20">
    <property type="entry name" value="TonB-dependent receptor, beta-barrel domain"/>
    <property type="match status" value="1"/>
</dbReference>
<dbReference type="NCBIfam" id="TIGR04057">
    <property type="entry name" value="SusC_RagA_signa"/>
    <property type="match status" value="1"/>
</dbReference>
<feature type="domain" description="Secretin/TonB short N-terminal" evidence="8">
    <location>
        <begin position="53"/>
        <end position="104"/>
    </location>
</feature>
<dbReference type="Pfam" id="PF07715">
    <property type="entry name" value="Plug"/>
    <property type="match status" value="1"/>
</dbReference>
<dbReference type="SUPFAM" id="SSF49464">
    <property type="entry name" value="Carboxypeptidase regulatory domain-like"/>
    <property type="match status" value="1"/>
</dbReference>
<dbReference type="NCBIfam" id="TIGR04056">
    <property type="entry name" value="OMP_RagA_SusC"/>
    <property type="match status" value="1"/>
</dbReference>
<dbReference type="InterPro" id="IPR039426">
    <property type="entry name" value="TonB-dep_rcpt-like"/>
</dbReference>
<evidence type="ECO:0000256" key="7">
    <source>
        <dbReference type="PROSITE-ProRule" id="PRU01360"/>
    </source>
</evidence>
<evidence type="ECO:0000256" key="6">
    <source>
        <dbReference type="ARBA" id="ARBA00023237"/>
    </source>
</evidence>
<evidence type="ECO:0000313" key="10">
    <source>
        <dbReference type="Proteomes" id="UP000823660"/>
    </source>
</evidence>
<comment type="subcellular location">
    <subcellularLocation>
        <location evidence="1 7">Cell outer membrane</location>
        <topology evidence="1 7">Multi-pass membrane protein</topology>
    </subcellularLocation>
</comment>
<accession>A0A9D9I7L8</accession>
<dbReference type="InterPro" id="IPR036942">
    <property type="entry name" value="Beta-barrel_TonB_sf"/>
</dbReference>
<dbReference type="Pfam" id="PF13715">
    <property type="entry name" value="CarbopepD_reg_2"/>
    <property type="match status" value="1"/>
</dbReference>
<dbReference type="GO" id="GO:0009279">
    <property type="term" value="C:cell outer membrane"/>
    <property type="evidence" value="ECO:0007669"/>
    <property type="project" value="UniProtKB-SubCell"/>
</dbReference>
<gene>
    <name evidence="9" type="ORF">IAB99_06975</name>
</gene>
<dbReference type="Gene3D" id="2.170.130.10">
    <property type="entry name" value="TonB-dependent receptor, plug domain"/>
    <property type="match status" value="1"/>
</dbReference>
<keyword evidence="5 7" id="KW-0472">Membrane</keyword>
<dbReference type="SUPFAM" id="SSF56935">
    <property type="entry name" value="Porins"/>
    <property type="match status" value="1"/>
</dbReference>
<protein>
    <submittedName>
        <fullName evidence="9">TonB-dependent receptor</fullName>
    </submittedName>
</protein>
<evidence type="ECO:0000256" key="4">
    <source>
        <dbReference type="ARBA" id="ARBA00022692"/>
    </source>
</evidence>
<dbReference type="InterPro" id="IPR008969">
    <property type="entry name" value="CarboxyPept-like_regulatory"/>
</dbReference>
<dbReference type="SMART" id="SM00965">
    <property type="entry name" value="STN"/>
    <property type="match status" value="1"/>
</dbReference>
<evidence type="ECO:0000256" key="2">
    <source>
        <dbReference type="ARBA" id="ARBA00022448"/>
    </source>
</evidence>
<dbReference type="InterPro" id="IPR023996">
    <property type="entry name" value="TonB-dep_OMP_SusC/RagA"/>
</dbReference>
<evidence type="ECO:0000256" key="3">
    <source>
        <dbReference type="ARBA" id="ARBA00022452"/>
    </source>
</evidence>